<keyword evidence="2" id="KW-1185">Reference proteome</keyword>
<dbReference type="RefSeq" id="WP_180549613.1">
    <property type="nucleotide sequence ID" value="NZ_JACCKX010000001.1"/>
</dbReference>
<dbReference type="EMBL" id="JACCKX010000001">
    <property type="protein sequence ID" value="NZA01105.1"/>
    <property type="molecule type" value="Genomic_DNA"/>
</dbReference>
<organism evidence="1 2">
    <name type="scientific">Ottowia beijingensis</name>
    <dbReference type="NCBI Taxonomy" id="1207057"/>
    <lineage>
        <taxon>Bacteria</taxon>
        <taxon>Pseudomonadati</taxon>
        <taxon>Pseudomonadota</taxon>
        <taxon>Betaproteobacteria</taxon>
        <taxon>Burkholderiales</taxon>
        <taxon>Comamonadaceae</taxon>
        <taxon>Ottowia</taxon>
    </lineage>
</organism>
<evidence type="ECO:0000313" key="2">
    <source>
        <dbReference type="Proteomes" id="UP000589716"/>
    </source>
</evidence>
<proteinExistence type="predicted"/>
<sequence>MTPDPMPRPTEDELVACYHEAAALQGAGPSADLRAAVLAQAEVTAWKHADAAENPDEIAIEK</sequence>
<dbReference type="AlphaFoldDB" id="A0A853IQH0"/>
<comment type="caution">
    <text evidence="1">The sequence shown here is derived from an EMBL/GenBank/DDBJ whole genome shotgun (WGS) entry which is preliminary data.</text>
</comment>
<evidence type="ECO:0000313" key="1">
    <source>
        <dbReference type="EMBL" id="NZA01105.1"/>
    </source>
</evidence>
<protein>
    <submittedName>
        <fullName evidence="1">Uncharacterized protein</fullName>
    </submittedName>
</protein>
<dbReference type="Proteomes" id="UP000589716">
    <property type="component" value="Unassembled WGS sequence"/>
</dbReference>
<name>A0A853IQH0_9BURK</name>
<gene>
    <name evidence="1" type="ORF">H0I39_03770</name>
</gene>
<reference evidence="1 2" key="1">
    <citation type="submission" date="2020-07" db="EMBL/GenBank/DDBJ databases">
        <authorList>
            <person name="Maaloum M."/>
        </authorList>
    </citation>
    <scope>NUCLEOTIDE SEQUENCE [LARGE SCALE GENOMIC DNA]</scope>
    <source>
        <strain evidence="1 2">GCS-AN-3</strain>
    </source>
</reference>
<accession>A0A853IQH0</accession>